<dbReference type="GO" id="GO:0003824">
    <property type="term" value="F:catalytic activity"/>
    <property type="evidence" value="ECO:0007669"/>
    <property type="project" value="InterPro"/>
</dbReference>
<reference evidence="3" key="1">
    <citation type="submission" date="2020-05" db="EMBL/GenBank/DDBJ databases">
        <authorList>
            <person name="Chiriac C."/>
            <person name="Salcher M."/>
            <person name="Ghai R."/>
            <person name="Kavagutti S V."/>
        </authorList>
    </citation>
    <scope>NUCLEOTIDE SEQUENCE</scope>
</reference>
<dbReference type="Pfam" id="PF03372">
    <property type="entry name" value="Exo_endo_phos"/>
    <property type="match status" value="1"/>
</dbReference>
<evidence type="ECO:0000256" key="1">
    <source>
        <dbReference type="SAM" id="MobiDB-lite"/>
    </source>
</evidence>
<dbReference type="PANTHER" id="PTHR14859:SF15">
    <property type="entry name" value="ENDONUCLEASE_EXONUCLEASE_PHOSPHATASE DOMAIN-CONTAINING PROTEIN"/>
    <property type="match status" value="1"/>
</dbReference>
<dbReference type="InterPro" id="IPR036691">
    <property type="entry name" value="Endo/exonu/phosph_ase_sf"/>
</dbReference>
<accession>A0A6J7DG57</accession>
<dbReference type="SUPFAM" id="SSF56219">
    <property type="entry name" value="DNase I-like"/>
    <property type="match status" value="1"/>
</dbReference>
<dbReference type="InterPro" id="IPR051916">
    <property type="entry name" value="GPI-anchor_lipid_remodeler"/>
</dbReference>
<evidence type="ECO:0000259" key="2">
    <source>
        <dbReference type="Pfam" id="PF03372"/>
    </source>
</evidence>
<name>A0A6J7DG57_9ZZZZ</name>
<dbReference type="AlphaFoldDB" id="A0A6J7DG57"/>
<evidence type="ECO:0000313" key="3">
    <source>
        <dbReference type="EMBL" id="CAB4870012.1"/>
    </source>
</evidence>
<organism evidence="3">
    <name type="scientific">freshwater metagenome</name>
    <dbReference type="NCBI Taxonomy" id="449393"/>
    <lineage>
        <taxon>unclassified sequences</taxon>
        <taxon>metagenomes</taxon>
        <taxon>ecological metagenomes</taxon>
    </lineage>
</organism>
<gene>
    <name evidence="3" type="ORF">UFOPK3401_00749</name>
</gene>
<dbReference type="PANTHER" id="PTHR14859">
    <property type="entry name" value="CALCOFLUOR WHITE HYPERSENSITIVE PROTEIN PRECURSOR"/>
    <property type="match status" value="1"/>
</dbReference>
<dbReference type="GO" id="GO:0016020">
    <property type="term" value="C:membrane"/>
    <property type="evidence" value="ECO:0007669"/>
    <property type="project" value="GOC"/>
</dbReference>
<dbReference type="GO" id="GO:0006506">
    <property type="term" value="P:GPI anchor biosynthetic process"/>
    <property type="evidence" value="ECO:0007669"/>
    <property type="project" value="TreeGrafter"/>
</dbReference>
<dbReference type="EMBL" id="CAFBLM010000028">
    <property type="protein sequence ID" value="CAB4870012.1"/>
    <property type="molecule type" value="Genomic_DNA"/>
</dbReference>
<dbReference type="InterPro" id="IPR005135">
    <property type="entry name" value="Endo/exonuclease/phosphatase"/>
</dbReference>
<proteinExistence type="predicted"/>
<feature type="domain" description="Endonuclease/exonuclease/phosphatase" evidence="2">
    <location>
        <begin position="5"/>
        <end position="276"/>
    </location>
</feature>
<sequence>MLRIATFNLLHGLPVLGGMPQPQRDSNGKFSGPPEHSDDASLRLAAQHIDADIIGLQEVDCYQSRSGTHDQTSVVAQALDAPHYLFAPSVMGTPGDPAGWRAANSEDDQIFASGGDTGPMYGVGLVSRLPVEQWHIERFSAPKARLPLIVPSPERRPTIISVPDEPRTAIIAVITGANGPFTVATAHLSFVPGVNIKQLRQLVRAARDFPRPFFLIGDFNLPGRWPSRVTKFASLARGATYPSFSPRIQFDHVLADGLSHSVATTGRTMALKISDHCAVVVDVEEF</sequence>
<feature type="region of interest" description="Disordered" evidence="1">
    <location>
        <begin position="15"/>
        <end position="38"/>
    </location>
</feature>
<protein>
    <submittedName>
        <fullName evidence="3">Unannotated protein</fullName>
    </submittedName>
</protein>
<dbReference type="Gene3D" id="3.60.10.10">
    <property type="entry name" value="Endonuclease/exonuclease/phosphatase"/>
    <property type="match status" value="1"/>
</dbReference>